<comment type="subcellular location">
    <subcellularLocation>
        <location evidence="1">Cell septum</location>
    </subcellularLocation>
</comment>
<evidence type="ECO:0000256" key="2">
    <source>
        <dbReference type="ARBA" id="ARBA00009323"/>
    </source>
</evidence>
<comment type="similarity">
    <text evidence="2">Belongs to the SsgA family.</text>
</comment>
<dbReference type="Gene3D" id="2.30.31.20">
    <property type="entry name" value="Sporulation-specific cell division protein SsgB"/>
    <property type="match status" value="1"/>
</dbReference>
<proteinExistence type="inferred from homology"/>
<gene>
    <name evidence="7" type="ORF">ABWK59_31795</name>
</gene>
<keyword evidence="3" id="KW-0132">Cell division</keyword>
<dbReference type="GO" id="GO:0000917">
    <property type="term" value="P:division septum assembly"/>
    <property type="evidence" value="ECO:0007669"/>
    <property type="project" value="UniProtKB-KW"/>
</dbReference>
<protein>
    <submittedName>
        <fullName evidence="7">SsgA family sporulation/cell division regulator</fullName>
    </submittedName>
</protein>
<evidence type="ECO:0000256" key="4">
    <source>
        <dbReference type="ARBA" id="ARBA00022969"/>
    </source>
</evidence>
<dbReference type="AlphaFoldDB" id="A0AAU8K3H6"/>
<evidence type="ECO:0000256" key="6">
    <source>
        <dbReference type="ARBA" id="ARBA00023306"/>
    </source>
</evidence>
<dbReference type="Pfam" id="PF04686">
    <property type="entry name" value="SsgA"/>
    <property type="match status" value="1"/>
</dbReference>
<keyword evidence="5" id="KW-0717">Septation</keyword>
<dbReference type="EMBL" id="CP159872">
    <property type="protein sequence ID" value="XCM83181.1"/>
    <property type="molecule type" value="Genomic_DNA"/>
</dbReference>
<dbReference type="KEGG" id="kcm:ABWK59_31795"/>
<keyword evidence="4" id="KW-0749">Sporulation</keyword>
<accession>A0AAU8K3H6</accession>
<keyword evidence="6" id="KW-0131">Cell cycle</keyword>
<evidence type="ECO:0000256" key="3">
    <source>
        <dbReference type="ARBA" id="ARBA00022618"/>
    </source>
</evidence>
<dbReference type="GO" id="GO:0030435">
    <property type="term" value="P:sporulation resulting in formation of a cellular spore"/>
    <property type="evidence" value="ECO:0007669"/>
    <property type="project" value="UniProtKB-KW"/>
</dbReference>
<evidence type="ECO:0000256" key="1">
    <source>
        <dbReference type="ARBA" id="ARBA00004431"/>
    </source>
</evidence>
<dbReference type="InterPro" id="IPR006776">
    <property type="entry name" value="SsgB"/>
</dbReference>
<evidence type="ECO:0000313" key="7">
    <source>
        <dbReference type="EMBL" id="XCM83181.1"/>
    </source>
</evidence>
<reference evidence="7" key="1">
    <citation type="submission" date="2024-06" db="EMBL/GenBank/DDBJ databases">
        <title>The genome sequences of Kitasatospora sp. strain HUAS MG31.</title>
        <authorList>
            <person name="Mo P."/>
        </authorList>
    </citation>
    <scope>NUCLEOTIDE SEQUENCE</scope>
    <source>
        <strain evidence="7">HUAS MG31</strain>
    </source>
</reference>
<sequence length="138" mass="14733">MPDALTCPLAVHVLNSPYPDLPLPAELRFDPDHPYEVCLAFPAPDPVAEEDDRSWYFGRDLLVEGCEAPAGQGDVQVAPADEGRTVISLSGVDGTALICASTPRIEVFLRRSLALVPAGSEAGHLDLDTLLDRLLEAG</sequence>
<name>A0AAU8K3H6_9ACTN</name>
<dbReference type="GO" id="GO:0030428">
    <property type="term" value="C:cell septum"/>
    <property type="evidence" value="ECO:0007669"/>
    <property type="project" value="UniProtKB-SubCell"/>
</dbReference>
<dbReference type="InterPro" id="IPR038658">
    <property type="entry name" value="SsgB_sf"/>
</dbReference>
<organism evidence="7">
    <name type="scientific">Kitasatospora camelliae</name>
    <dbReference type="NCBI Taxonomy" id="3156397"/>
    <lineage>
        <taxon>Bacteria</taxon>
        <taxon>Bacillati</taxon>
        <taxon>Actinomycetota</taxon>
        <taxon>Actinomycetes</taxon>
        <taxon>Kitasatosporales</taxon>
        <taxon>Streptomycetaceae</taxon>
        <taxon>Kitasatospora</taxon>
    </lineage>
</organism>
<dbReference type="RefSeq" id="WP_354644116.1">
    <property type="nucleotide sequence ID" value="NZ_CP159872.1"/>
</dbReference>
<evidence type="ECO:0000256" key="5">
    <source>
        <dbReference type="ARBA" id="ARBA00023210"/>
    </source>
</evidence>